<feature type="transmembrane region" description="Helical" evidence="1">
    <location>
        <begin position="21"/>
        <end position="40"/>
    </location>
</feature>
<accession>A0A0E9WP75</accession>
<keyword evidence="1" id="KW-0812">Transmembrane</keyword>
<keyword evidence="1" id="KW-1133">Transmembrane helix</keyword>
<reference evidence="2" key="1">
    <citation type="submission" date="2014-11" db="EMBL/GenBank/DDBJ databases">
        <authorList>
            <person name="Amaro Gonzalez C."/>
        </authorList>
    </citation>
    <scope>NUCLEOTIDE SEQUENCE</scope>
</reference>
<keyword evidence="1" id="KW-0472">Membrane</keyword>
<dbReference type="AlphaFoldDB" id="A0A0E9WP75"/>
<protein>
    <submittedName>
        <fullName evidence="2">Uncharacterized protein</fullName>
    </submittedName>
</protein>
<organism evidence="2">
    <name type="scientific">Anguilla anguilla</name>
    <name type="common">European freshwater eel</name>
    <name type="synonym">Muraena anguilla</name>
    <dbReference type="NCBI Taxonomy" id="7936"/>
    <lineage>
        <taxon>Eukaryota</taxon>
        <taxon>Metazoa</taxon>
        <taxon>Chordata</taxon>
        <taxon>Craniata</taxon>
        <taxon>Vertebrata</taxon>
        <taxon>Euteleostomi</taxon>
        <taxon>Actinopterygii</taxon>
        <taxon>Neopterygii</taxon>
        <taxon>Teleostei</taxon>
        <taxon>Anguilliformes</taxon>
        <taxon>Anguillidae</taxon>
        <taxon>Anguilla</taxon>
    </lineage>
</organism>
<sequence>MCCAPQTMNTFKMAKGDQERLCLLVKMFFSWLAGIYFPIFCPQKSQVTQNDPCMDIISLNVHLK</sequence>
<reference evidence="2" key="2">
    <citation type="journal article" date="2015" name="Fish Shellfish Immunol.">
        <title>Early steps in the European eel (Anguilla anguilla)-Vibrio vulnificus interaction in the gills: Role of the RtxA13 toxin.</title>
        <authorList>
            <person name="Callol A."/>
            <person name="Pajuelo D."/>
            <person name="Ebbesson L."/>
            <person name="Teles M."/>
            <person name="MacKenzie S."/>
            <person name="Amaro C."/>
        </authorList>
    </citation>
    <scope>NUCLEOTIDE SEQUENCE</scope>
</reference>
<name>A0A0E9WP75_ANGAN</name>
<proteinExistence type="predicted"/>
<evidence type="ECO:0000256" key="1">
    <source>
        <dbReference type="SAM" id="Phobius"/>
    </source>
</evidence>
<evidence type="ECO:0000313" key="2">
    <source>
        <dbReference type="EMBL" id="JAH91355.1"/>
    </source>
</evidence>
<dbReference type="EMBL" id="GBXM01017222">
    <property type="protein sequence ID" value="JAH91355.1"/>
    <property type="molecule type" value="Transcribed_RNA"/>
</dbReference>